<accession>A0A4R6T6Z1</accession>
<keyword evidence="1 3" id="KW-0808">Transferase</keyword>
<dbReference type="EMBL" id="SNYF01000005">
    <property type="protein sequence ID" value="TDQ18396.1"/>
    <property type="molecule type" value="Genomic_DNA"/>
</dbReference>
<dbReference type="InterPro" id="IPR037143">
    <property type="entry name" value="4-PPantetheinyl_Trfase_dom_sf"/>
</dbReference>
<evidence type="ECO:0000313" key="3">
    <source>
        <dbReference type="EMBL" id="TDQ18396.1"/>
    </source>
</evidence>
<dbReference type="SUPFAM" id="SSF56214">
    <property type="entry name" value="4'-phosphopantetheinyl transferase"/>
    <property type="match status" value="1"/>
</dbReference>
<keyword evidence="4" id="KW-1185">Reference proteome</keyword>
<name>A0A4R6T6Z1_9BACT</name>
<sequence length="215" mass="24870">MFPERRMQTKIEKIDSSSAIALKIIEDQEMEALDFLSFREKLSFANISHHEKKKEWATARIAIYDALNQLNEPYPGFFKDEHGKSQSMNGRGYVSLSHTPGLAGAIYHRDQPVGIDMDLIREKILRIGFRFLDAAELDFLEKDPVHYTMAWSAKESIFKCQGKRGVSFRENILLEPFDVNTSLIKGRIRGTDFADHHYTVQVKNLENIILTYTIW</sequence>
<proteinExistence type="predicted"/>
<dbReference type="GO" id="GO:0008897">
    <property type="term" value="F:holo-[acyl-carrier-protein] synthase activity"/>
    <property type="evidence" value="ECO:0007669"/>
    <property type="project" value="InterPro"/>
</dbReference>
<comment type="caution">
    <text evidence="3">The sequence shown here is derived from an EMBL/GenBank/DDBJ whole genome shotgun (WGS) entry which is preliminary data.</text>
</comment>
<dbReference type="InterPro" id="IPR008278">
    <property type="entry name" value="4-PPantetheinyl_Trfase_dom"/>
</dbReference>
<dbReference type="Gene3D" id="3.90.470.20">
    <property type="entry name" value="4'-phosphopantetheinyl transferase domain"/>
    <property type="match status" value="2"/>
</dbReference>
<evidence type="ECO:0000313" key="4">
    <source>
        <dbReference type="Proteomes" id="UP000294535"/>
    </source>
</evidence>
<gene>
    <name evidence="3" type="ORF">DFQ04_0195</name>
</gene>
<organism evidence="3 4">
    <name type="scientific">Algoriphagus boseongensis</name>
    <dbReference type="NCBI Taxonomy" id="1442587"/>
    <lineage>
        <taxon>Bacteria</taxon>
        <taxon>Pseudomonadati</taxon>
        <taxon>Bacteroidota</taxon>
        <taxon>Cytophagia</taxon>
        <taxon>Cytophagales</taxon>
        <taxon>Cyclobacteriaceae</taxon>
        <taxon>Algoriphagus</taxon>
    </lineage>
</organism>
<feature type="domain" description="4'-phosphopantetheinyl transferase" evidence="2">
    <location>
        <begin position="112"/>
        <end position="210"/>
    </location>
</feature>
<dbReference type="Pfam" id="PF01648">
    <property type="entry name" value="ACPS"/>
    <property type="match status" value="1"/>
</dbReference>
<dbReference type="AlphaFoldDB" id="A0A4R6T6Z1"/>
<dbReference type="GO" id="GO:0000287">
    <property type="term" value="F:magnesium ion binding"/>
    <property type="evidence" value="ECO:0007669"/>
    <property type="project" value="InterPro"/>
</dbReference>
<reference evidence="3 4" key="1">
    <citation type="submission" date="2019-03" db="EMBL/GenBank/DDBJ databases">
        <title>Genomic Encyclopedia of Type Strains, Phase III (KMG-III): the genomes of soil and plant-associated and newly described type strains.</title>
        <authorList>
            <person name="Whitman W."/>
        </authorList>
    </citation>
    <scope>NUCLEOTIDE SEQUENCE [LARGE SCALE GENOMIC DNA]</scope>
    <source>
        <strain evidence="3 4">CECT 8446</strain>
    </source>
</reference>
<evidence type="ECO:0000256" key="1">
    <source>
        <dbReference type="ARBA" id="ARBA00022679"/>
    </source>
</evidence>
<dbReference type="Proteomes" id="UP000294535">
    <property type="component" value="Unassembled WGS sequence"/>
</dbReference>
<evidence type="ECO:0000259" key="2">
    <source>
        <dbReference type="Pfam" id="PF01648"/>
    </source>
</evidence>
<protein>
    <submittedName>
        <fullName evidence="3">Phosphopantetheinyl transferase</fullName>
    </submittedName>
</protein>